<keyword evidence="3" id="KW-1185">Reference proteome</keyword>
<gene>
    <name evidence="2" type="ORF">SAMN06295967_105173</name>
</gene>
<dbReference type="InterPro" id="IPR007466">
    <property type="entry name" value="Peptidyl-Arg-deiminase_porph"/>
</dbReference>
<evidence type="ECO:0000313" key="3">
    <source>
        <dbReference type="Proteomes" id="UP000198480"/>
    </source>
</evidence>
<dbReference type="AlphaFoldDB" id="A0A239CQA3"/>
<dbReference type="EMBL" id="FZOK01000005">
    <property type="protein sequence ID" value="SNS22287.1"/>
    <property type="molecule type" value="Genomic_DNA"/>
</dbReference>
<sequence>MIVLISSCKKEQRDPAIFYYPAEWEPQEAMLMGWTERQPEFFPLVVDLARALEGSTSVIFVSDTSENPVVFKEYLLENGLDTAAYTFISLPVWQAVALRDVGPVYLINGLGDTKAVDYRWSFQDFFERFLIEKGVDPDTAKADASFFNRNQKTDSLIAAREGLEVLVSPLNLDGGAIEVNGKGSILLNEDWMFKVNPELSKLSIEEELKRTLGVHHFIWVGKGLVEDSDPTEFIVPGYVAVGTAGHTDEYIRFANANTILLAWVDEEEKDVHPVHAENYRRLQETYDILVKTKDQDGKPFKIIKVPLPDLRYRPNIVVEGWAISDSTIGNKYFLPHQKVALGDTLQYLSASSYLNFLISNDKVLLPTYLAVGSSTEKEEHVEEIFSSLYPDKQLVWIDATVYNWGGGGIHCYTKQVPKVN</sequence>
<dbReference type="Gene3D" id="3.75.10.10">
    <property type="entry name" value="L-arginine/glycine Amidinotransferase, Chain A"/>
    <property type="match status" value="1"/>
</dbReference>
<reference evidence="3" key="1">
    <citation type="submission" date="2017-06" db="EMBL/GenBank/DDBJ databases">
        <authorList>
            <person name="Varghese N."/>
            <person name="Submissions S."/>
        </authorList>
    </citation>
    <scope>NUCLEOTIDE SEQUENCE [LARGE SCALE GENOMIC DNA]</scope>
    <source>
        <strain evidence="3">5C</strain>
    </source>
</reference>
<dbReference type="GO" id="GO:0009446">
    <property type="term" value="P:putrescine biosynthetic process"/>
    <property type="evidence" value="ECO:0007669"/>
    <property type="project" value="InterPro"/>
</dbReference>
<dbReference type="SUPFAM" id="SSF55909">
    <property type="entry name" value="Pentein"/>
    <property type="match status" value="1"/>
</dbReference>
<proteinExistence type="predicted"/>
<protein>
    <submittedName>
        <fullName evidence="2">Agmatine deiminase</fullName>
    </submittedName>
</protein>
<evidence type="ECO:0000313" key="2">
    <source>
        <dbReference type="EMBL" id="SNS22287.1"/>
    </source>
</evidence>
<name>A0A239CQA3_9BACT</name>
<evidence type="ECO:0000256" key="1">
    <source>
        <dbReference type="ARBA" id="ARBA00022801"/>
    </source>
</evidence>
<dbReference type="PANTHER" id="PTHR31377:SF0">
    <property type="entry name" value="AGMATINE DEIMINASE-RELATED"/>
    <property type="match status" value="1"/>
</dbReference>
<dbReference type="GO" id="GO:0004668">
    <property type="term" value="F:protein-arginine deiminase activity"/>
    <property type="evidence" value="ECO:0007669"/>
    <property type="project" value="InterPro"/>
</dbReference>
<dbReference type="Pfam" id="PF04371">
    <property type="entry name" value="PAD_porph"/>
    <property type="match status" value="1"/>
</dbReference>
<dbReference type="Proteomes" id="UP000198480">
    <property type="component" value="Unassembled WGS sequence"/>
</dbReference>
<accession>A0A239CQA3</accession>
<dbReference type="PANTHER" id="PTHR31377">
    <property type="entry name" value="AGMATINE DEIMINASE-RELATED"/>
    <property type="match status" value="1"/>
</dbReference>
<dbReference type="GO" id="GO:0047632">
    <property type="term" value="F:agmatine deiminase activity"/>
    <property type="evidence" value="ECO:0007669"/>
    <property type="project" value="TreeGrafter"/>
</dbReference>
<keyword evidence="1" id="KW-0378">Hydrolase</keyword>
<organism evidence="2 3">
    <name type="scientific">Belliella buryatensis</name>
    <dbReference type="NCBI Taxonomy" id="1500549"/>
    <lineage>
        <taxon>Bacteria</taxon>
        <taxon>Pseudomonadati</taxon>
        <taxon>Bacteroidota</taxon>
        <taxon>Cytophagia</taxon>
        <taxon>Cytophagales</taxon>
        <taxon>Cyclobacteriaceae</taxon>
        <taxon>Belliella</taxon>
    </lineage>
</organism>